<evidence type="ECO:0000313" key="2">
    <source>
        <dbReference type="Proteomes" id="UP000652761"/>
    </source>
</evidence>
<evidence type="ECO:0000313" key="1">
    <source>
        <dbReference type="EMBL" id="MQL79469.1"/>
    </source>
</evidence>
<protein>
    <submittedName>
        <fullName evidence="1">Uncharacterized protein</fullName>
    </submittedName>
</protein>
<proteinExistence type="predicted"/>
<dbReference type="OrthoDB" id="1934703at2759"/>
<organism evidence="1 2">
    <name type="scientific">Colocasia esculenta</name>
    <name type="common">Wild taro</name>
    <name type="synonym">Arum esculentum</name>
    <dbReference type="NCBI Taxonomy" id="4460"/>
    <lineage>
        <taxon>Eukaryota</taxon>
        <taxon>Viridiplantae</taxon>
        <taxon>Streptophyta</taxon>
        <taxon>Embryophyta</taxon>
        <taxon>Tracheophyta</taxon>
        <taxon>Spermatophyta</taxon>
        <taxon>Magnoliopsida</taxon>
        <taxon>Liliopsida</taxon>
        <taxon>Araceae</taxon>
        <taxon>Aroideae</taxon>
        <taxon>Colocasieae</taxon>
        <taxon>Colocasia</taxon>
    </lineage>
</organism>
<keyword evidence="2" id="KW-1185">Reference proteome</keyword>
<dbReference type="AlphaFoldDB" id="A0A843UHI7"/>
<name>A0A843UHI7_COLES</name>
<dbReference type="EMBL" id="NMUH01000456">
    <property type="protein sequence ID" value="MQL79469.1"/>
    <property type="molecule type" value="Genomic_DNA"/>
</dbReference>
<reference evidence="1" key="1">
    <citation type="submission" date="2017-07" db="EMBL/GenBank/DDBJ databases">
        <title>Taro Niue Genome Assembly and Annotation.</title>
        <authorList>
            <person name="Atibalentja N."/>
            <person name="Keating K."/>
            <person name="Fields C.J."/>
        </authorList>
    </citation>
    <scope>NUCLEOTIDE SEQUENCE</scope>
    <source>
        <strain evidence="1">Niue_2</strain>
        <tissue evidence="1">Leaf</tissue>
    </source>
</reference>
<sequence>MVEHLKGVRAETVRKRGGREMQERIISGRQRDEDDDDELEIYTKHWVQSWGEAQSRRFSNVGDYFTQIPTEVSVPDQQERQRKRSIAYYFHPAYHYAMELLNDDDLTAAFARVVERLSRSALMHQESINLPT</sequence>
<dbReference type="Proteomes" id="UP000652761">
    <property type="component" value="Unassembled WGS sequence"/>
</dbReference>
<accession>A0A843UHI7</accession>
<gene>
    <name evidence="1" type="ORF">Taro_011889</name>
</gene>
<comment type="caution">
    <text evidence="1">The sequence shown here is derived from an EMBL/GenBank/DDBJ whole genome shotgun (WGS) entry which is preliminary data.</text>
</comment>